<evidence type="ECO:0008006" key="6">
    <source>
        <dbReference type="Google" id="ProtNLM"/>
    </source>
</evidence>
<keyword evidence="5" id="KW-1185">Reference proteome</keyword>
<dbReference type="GO" id="GO:0005634">
    <property type="term" value="C:nucleus"/>
    <property type="evidence" value="ECO:0007669"/>
    <property type="project" value="TreeGrafter"/>
</dbReference>
<feature type="region of interest" description="Disordered" evidence="3">
    <location>
        <begin position="119"/>
        <end position="177"/>
    </location>
</feature>
<dbReference type="AlphaFoldDB" id="A0A2U1IZL1"/>
<feature type="region of interest" description="Disordered" evidence="3">
    <location>
        <begin position="1025"/>
        <end position="1072"/>
    </location>
</feature>
<dbReference type="GO" id="GO:0019888">
    <property type="term" value="F:protein phosphatase regulator activity"/>
    <property type="evidence" value="ECO:0007669"/>
    <property type="project" value="TreeGrafter"/>
</dbReference>
<feature type="compositionally biased region" description="Basic and acidic residues" evidence="3">
    <location>
        <begin position="798"/>
        <end position="825"/>
    </location>
</feature>
<evidence type="ECO:0000313" key="5">
    <source>
        <dbReference type="Proteomes" id="UP000245591"/>
    </source>
</evidence>
<comment type="similarity">
    <text evidence="1">Belongs to the SAPS family.</text>
</comment>
<dbReference type="GO" id="GO:0019903">
    <property type="term" value="F:protein phosphatase binding"/>
    <property type="evidence" value="ECO:0007669"/>
    <property type="project" value="InterPro"/>
</dbReference>
<organism evidence="4 5">
    <name type="scientific">Smittium angustum</name>
    <dbReference type="NCBI Taxonomy" id="133377"/>
    <lineage>
        <taxon>Eukaryota</taxon>
        <taxon>Fungi</taxon>
        <taxon>Fungi incertae sedis</taxon>
        <taxon>Zoopagomycota</taxon>
        <taxon>Kickxellomycotina</taxon>
        <taxon>Harpellomycetes</taxon>
        <taxon>Harpellales</taxon>
        <taxon>Legeriomycetaceae</taxon>
        <taxon>Smittium</taxon>
    </lineage>
</organism>
<feature type="region of interest" description="Disordered" evidence="3">
    <location>
        <begin position="449"/>
        <end position="472"/>
    </location>
</feature>
<feature type="compositionally biased region" description="Polar residues" evidence="3">
    <location>
        <begin position="167"/>
        <end position="176"/>
    </location>
</feature>
<feature type="compositionally biased region" description="Polar residues" evidence="3">
    <location>
        <begin position="449"/>
        <end position="470"/>
    </location>
</feature>
<proteinExistence type="inferred from homology"/>
<comment type="caution">
    <text evidence="4">The sequence shown here is derived from an EMBL/GenBank/DDBJ whole genome shotgun (WGS) entry which is preliminary data.</text>
</comment>
<evidence type="ECO:0000256" key="3">
    <source>
        <dbReference type="SAM" id="MobiDB-lite"/>
    </source>
</evidence>
<feature type="compositionally biased region" description="Polar residues" evidence="3">
    <location>
        <begin position="119"/>
        <end position="157"/>
    </location>
</feature>
<keyword evidence="2" id="KW-0131">Cell cycle</keyword>
<dbReference type="GO" id="GO:0005829">
    <property type="term" value="C:cytosol"/>
    <property type="evidence" value="ECO:0007669"/>
    <property type="project" value="TreeGrafter"/>
</dbReference>
<dbReference type="PANTHER" id="PTHR12634:SF8">
    <property type="entry name" value="FIERY MOUNTAIN, ISOFORM D"/>
    <property type="match status" value="1"/>
</dbReference>
<gene>
    <name evidence="4" type="ORF">BB558_005743</name>
</gene>
<dbReference type="Pfam" id="PF04499">
    <property type="entry name" value="SAPS"/>
    <property type="match status" value="1"/>
</dbReference>
<name>A0A2U1IZL1_SMIAN</name>
<evidence type="ECO:0000256" key="2">
    <source>
        <dbReference type="ARBA" id="ARBA00023306"/>
    </source>
</evidence>
<sequence>MLWRFGFHHVSKVEILLEKEGGTSVEELFNEDDLLTEVKSHNHKLMEFLSERTNIRKLVDYIVDGDVKTSKKEITLATDILTSDNWPLRDALITENSISQTEPSSNFTAPIHLNTDENQNFEQSQTESDNSSNTIDSPINDTAEINSSNQIPPTSISDLPDLALQDPQMSNSSSPFKQEDPELLFRLWSILYTPKGELEYLRASCFSRIVSMLLQYKKSETLEFIMNQDNIIESFMKHLEFPPVMELLLKLAGLDEVSAEYGVSEWLSEQKLIQQLVDSLDPKNDEDIHFLGTQVILDLIVISHCANPKQEYNGRNLLMDELKSPEVMDTLLRYMLDSNEDNSCSSFVNGVYILVELIRRSCSEPDQDIELVQSTAGEDLIDMMKAIKKRIGILVGLLDSPRSKKIPVRTTVGVQVPLGFERLRVCELLAEVLHCSKMTIFNIDLNPNSENDSDAQSTQDLKDIQSSSNVDQEEPVGRAIRYEYSKKQVLVKIVDLFFEYPWNNFLHSVVYDILHQVLTLPTDDESNIELIVSLFKDAQITYRIATAALKNSCSSQIRMGYMGHLLGIAEEIVRLLELDDQNISPLLISHIDQNSWDNFVENALREAKERDLVNIDYKSNGSEMLADNQSEEYQQEFDFENRLEHEGMNQNIENAIQNNLIINFKNLSINERYEDTDTDIDQNKSDTDKNTTELMIDKLGIVDNIEYESEMLNSQNSLDMSTDYYDLEQDVNLVSDIPMMSERNKPNHEVNNNDGDTKIPSVDQHSKDKLEIGYSNENFNSVVPKDQLLENLSTTLPSDKDDSLKSPKNLKSDISEPHINLRTDQDSLGVDQDSNQGLKDQGKVSNIDNPSLPQEDILDEAKKLCSNDHSNILESKNNHGKLKELVVNEKSDHTEEFETDLKTLQENNIHKPTGSGIINLKQSETKTGEITEDTLQINMASGNEVLYTNIGHENSTDDFLLKNDKVDKASKDVYYDCHGSDDSLESEEVSGNIYEDDIMDTRLSEYFNSLSVKIRNVTKGSKLQSHNELSDVNYKPNSKNKPRIDASSGEFKDPNFETFKSHKSPGIGPRDKKGLRIGISDFPECKDTFQDQILPNFNSPDKSKDSLDTEKTELILEENFNQSGESKLIQDIQENTNPKFIMNGKSRRRSRSQSAGVGVSRSMAVAGAASGLFVNIEATTSGFVGHIQGDDLITENVSSNKSSLFKQTSNASISLSSVGRPSPTLYGSSTFGQPVQHHDLFTVKGFTFASGSKDTNSITKESNLASNDISANTDFSDL</sequence>
<accession>A0A2U1IZL1</accession>
<feature type="compositionally biased region" description="Polar residues" evidence="3">
    <location>
        <begin position="832"/>
        <end position="852"/>
    </location>
</feature>
<reference evidence="4 5" key="1">
    <citation type="journal article" date="2018" name="MBio">
        <title>Comparative Genomics Reveals the Core Gene Toolbox for the Fungus-Insect Symbiosis.</title>
        <authorList>
            <person name="Wang Y."/>
            <person name="Stata M."/>
            <person name="Wang W."/>
            <person name="Stajich J.E."/>
            <person name="White M.M."/>
            <person name="Moncalvo J.M."/>
        </authorList>
    </citation>
    <scope>NUCLEOTIDE SEQUENCE [LARGE SCALE GENOMIC DNA]</scope>
    <source>
        <strain evidence="4 5">AUS-126-30</strain>
    </source>
</reference>
<dbReference type="EMBL" id="MBFU01000568">
    <property type="protein sequence ID" value="PVZ98256.1"/>
    <property type="molecule type" value="Genomic_DNA"/>
</dbReference>
<feature type="region of interest" description="Disordered" evidence="3">
    <location>
        <begin position="793"/>
        <end position="853"/>
    </location>
</feature>
<evidence type="ECO:0000313" key="4">
    <source>
        <dbReference type="EMBL" id="PVZ98256.1"/>
    </source>
</evidence>
<dbReference type="Proteomes" id="UP000245591">
    <property type="component" value="Unassembled WGS sequence"/>
</dbReference>
<dbReference type="PANTHER" id="PTHR12634">
    <property type="entry name" value="SIT4 YEAST -ASSOCIATING PROTEIN-RELATED"/>
    <property type="match status" value="1"/>
</dbReference>
<dbReference type="InterPro" id="IPR007587">
    <property type="entry name" value="SAPS"/>
</dbReference>
<protein>
    <recommendedName>
        <fullName evidence="6">Extragenic suppressor of kinetochore protein 1</fullName>
    </recommendedName>
</protein>
<evidence type="ECO:0000256" key="1">
    <source>
        <dbReference type="ARBA" id="ARBA00006180"/>
    </source>
</evidence>
<feature type="region of interest" description="Disordered" evidence="3">
    <location>
        <begin position="741"/>
        <end position="762"/>
    </location>
</feature>